<dbReference type="PRINTS" id="PR00119">
    <property type="entry name" value="CATATPASE"/>
</dbReference>
<dbReference type="GO" id="GO:0046872">
    <property type="term" value="F:metal ion binding"/>
    <property type="evidence" value="ECO:0007669"/>
    <property type="project" value="UniProtKB-KW"/>
</dbReference>
<dbReference type="SUPFAM" id="SSF81665">
    <property type="entry name" value="Calcium ATPase, transmembrane domain M"/>
    <property type="match status" value="1"/>
</dbReference>
<evidence type="ECO:0000256" key="5">
    <source>
        <dbReference type="ARBA" id="ARBA00022967"/>
    </source>
</evidence>
<name>A0A1R4GZE9_9GAMM</name>
<keyword evidence="3 10" id="KW-0812">Transmembrane</keyword>
<feature type="domain" description="P-type ATPase A" evidence="11">
    <location>
        <begin position="165"/>
        <end position="263"/>
    </location>
</feature>
<evidence type="ECO:0000256" key="7">
    <source>
        <dbReference type="ARBA" id="ARBA00023136"/>
    </source>
</evidence>
<dbReference type="Pfam" id="PF00122">
    <property type="entry name" value="E1-E2_ATPase"/>
    <property type="match status" value="1"/>
</dbReference>
<evidence type="ECO:0000256" key="3">
    <source>
        <dbReference type="ARBA" id="ARBA00022692"/>
    </source>
</evidence>
<dbReference type="Proteomes" id="UP000195442">
    <property type="component" value="Unassembled WGS sequence"/>
</dbReference>
<dbReference type="NCBIfam" id="TIGR01525">
    <property type="entry name" value="ATPase-IB_hvy"/>
    <property type="match status" value="1"/>
</dbReference>
<evidence type="ECO:0000313" key="12">
    <source>
        <dbReference type="EMBL" id="SJM89334.1"/>
    </source>
</evidence>
<dbReference type="EMBL" id="FUKJ01000017">
    <property type="protein sequence ID" value="SJM89334.1"/>
    <property type="molecule type" value="Genomic_DNA"/>
</dbReference>
<dbReference type="InterPro" id="IPR023298">
    <property type="entry name" value="ATPase_P-typ_TM_dom_sf"/>
</dbReference>
<evidence type="ECO:0000256" key="8">
    <source>
        <dbReference type="ARBA" id="ARBA00039097"/>
    </source>
</evidence>
<keyword evidence="7 10" id="KW-0472">Membrane</keyword>
<dbReference type="GO" id="GO:0016887">
    <property type="term" value="F:ATP hydrolysis activity"/>
    <property type="evidence" value="ECO:0007669"/>
    <property type="project" value="InterPro"/>
</dbReference>
<dbReference type="InterPro" id="IPR008250">
    <property type="entry name" value="ATPase_P-typ_transduc_dom_A_sf"/>
</dbReference>
<sequence length="663" mass="70647">MLYTCFTVKKIINMAKTKQVTTPAVKSESIIAILSLLGIACYLILRYALDIGHDAYSLSLNAALTSAATSVYQGHCTLSITLVQLPLIMLLIFGGIPLVYQLATKLLQGDFGADLLAGISIVTAVALDEYLAGSLVVLMLSGGAVLESYAVRKASSVLEALASRMPSIAHRTSADTLIDISTEQVVIGDTLLIMPHELCPVDGTVLEGSSTMDESYLTGEPYMMSKVSGSTVMSGAINGDSALTIRADKLAVDSRYAKIMEVMHSSEQYRPNIRRLGDKLGAVYTPLAIIIAVIAWSVSGDVIRFLAVLVIATPCPLLIGIPVTIISSISLAARREIIIKNPAILETIGTCRTAIFDKTGTLTYGRPSLTALIPSKDHNKQEVLGLIASLESYSKHPLSSAIVKAAEKASLAPLSVNNITELPGEGLKGNVAGKQVQITSRKQFVDQSHPMTEEALPPVTGGLECIVLIDNAYAATLQFRDEVRTDSSSFINHLQPNHLFDRVLLVSGDRESEVRYLAEQVGIEHVFFSQSPEQKLEIVRHETKTAKTVFLGDGINDAPALTAATIGIAFGQNSDITGESADAVIMNSSLLKVDELFHIGARMRKIALQSAIGGMALSLIGMGFAGLGYLTPVAGAVTQEIIDVLAVLNALRAAIPPKTLSDY</sequence>
<dbReference type="InterPro" id="IPR027256">
    <property type="entry name" value="P-typ_ATPase_IB"/>
</dbReference>
<dbReference type="PROSITE" id="PS00154">
    <property type="entry name" value="ATPASE_E1_E2"/>
    <property type="match status" value="1"/>
</dbReference>
<keyword evidence="10" id="KW-0067">ATP-binding</keyword>
<evidence type="ECO:0000313" key="13">
    <source>
        <dbReference type="Proteomes" id="UP000195442"/>
    </source>
</evidence>
<dbReference type="InterPro" id="IPR018303">
    <property type="entry name" value="ATPase_P-typ_P_site"/>
</dbReference>
<dbReference type="GO" id="GO:0016463">
    <property type="term" value="F:P-type zinc transporter activity"/>
    <property type="evidence" value="ECO:0007669"/>
    <property type="project" value="UniProtKB-EC"/>
</dbReference>
<dbReference type="SUPFAM" id="SSF81653">
    <property type="entry name" value="Calcium ATPase, transduction domain A"/>
    <property type="match status" value="1"/>
</dbReference>
<dbReference type="Pfam" id="PF00702">
    <property type="entry name" value="Hydrolase"/>
    <property type="match status" value="1"/>
</dbReference>
<feature type="transmembrane region" description="Helical" evidence="10">
    <location>
        <begin position="305"/>
        <end position="332"/>
    </location>
</feature>
<organism evidence="12 13">
    <name type="scientific">Crenothrix polyspora</name>
    <dbReference type="NCBI Taxonomy" id="360316"/>
    <lineage>
        <taxon>Bacteria</taxon>
        <taxon>Pseudomonadati</taxon>
        <taxon>Pseudomonadota</taxon>
        <taxon>Gammaproteobacteria</taxon>
        <taxon>Methylococcales</taxon>
        <taxon>Crenotrichaceae</taxon>
        <taxon>Crenothrix</taxon>
    </lineage>
</organism>
<keyword evidence="13" id="KW-1185">Reference proteome</keyword>
<evidence type="ECO:0000256" key="4">
    <source>
        <dbReference type="ARBA" id="ARBA00022723"/>
    </source>
</evidence>
<dbReference type="SFLD" id="SFLDG00002">
    <property type="entry name" value="C1.7:_P-type_atpase_like"/>
    <property type="match status" value="1"/>
</dbReference>
<dbReference type="GO" id="GO:0005886">
    <property type="term" value="C:plasma membrane"/>
    <property type="evidence" value="ECO:0007669"/>
    <property type="project" value="UniProtKB-SubCell"/>
</dbReference>
<dbReference type="PANTHER" id="PTHR48085">
    <property type="entry name" value="CADMIUM/ZINC-TRANSPORTING ATPASE HMA2-RELATED"/>
    <property type="match status" value="1"/>
</dbReference>
<dbReference type="GO" id="GO:0015086">
    <property type="term" value="F:cadmium ion transmembrane transporter activity"/>
    <property type="evidence" value="ECO:0007669"/>
    <property type="project" value="TreeGrafter"/>
</dbReference>
<evidence type="ECO:0000259" key="11">
    <source>
        <dbReference type="Pfam" id="PF00122"/>
    </source>
</evidence>
<comment type="subcellular location">
    <subcellularLocation>
        <location evidence="10">Cell membrane</location>
    </subcellularLocation>
    <subcellularLocation>
        <location evidence="1">Membrane</location>
    </subcellularLocation>
</comment>
<dbReference type="InterPro" id="IPR036412">
    <property type="entry name" value="HAD-like_sf"/>
</dbReference>
<evidence type="ECO:0000256" key="6">
    <source>
        <dbReference type="ARBA" id="ARBA00022989"/>
    </source>
</evidence>
<dbReference type="InterPro" id="IPR023214">
    <property type="entry name" value="HAD_sf"/>
</dbReference>
<dbReference type="InterPro" id="IPR044492">
    <property type="entry name" value="P_typ_ATPase_HD_dom"/>
</dbReference>
<dbReference type="EC" id="7.2.2.12" evidence="8"/>
<dbReference type="Gene3D" id="2.70.150.10">
    <property type="entry name" value="Calcium-transporting ATPase, cytoplasmic transduction domain A"/>
    <property type="match status" value="1"/>
</dbReference>
<dbReference type="NCBIfam" id="TIGR01494">
    <property type="entry name" value="ATPase_P-type"/>
    <property type="match status" value="1"/>
</dbReference>
<comment type="similarity">
    <text evidence="2 10">Belongs to the cation transport ATPase (P-type) (TC 3.A.3) family. Type IB subfamily.</text>
</comment>
<feature type="transmembrane region" description="Helical" evidence="10">
    <location>
        <begin position="30"/>
        <end position="49"/>
    </location>
</feature>
<dbReference type="SFLD" id="SFLDF00027">
    <property type="entry name" value="p-type_atpase"/>
    <property type="match status" value="1"/>
</dbReference>
<dbReference type="InterPro" id="IPR023299">
    <property type="entry name" value="ATPase_P-typ_cyto_dom_N"/>
</dbReference>
<keyword evidence="10" id="KW-1003">Cell membrane</keyword>
<keyword evidence="12" id="KW-0378">Hydrolase</keyword>
<dbReference type="Gene3D" id="3.40.50.1000">
    <property type="entry name" value="HAD superfamily/HAD-like"/>
    <property type="match status" value="1"/>
</dbReference>
<dbReference type="InterPro" id="IPR001757">
    <property type="entry name" value="P_typ_ATPase"/>
</dbReference>
<dbReference type="PANTHER" id="PTHR48085:SF5">
    <property type="entry name" value="CADMIUM_ZINC-TRANSPORTING ATPASE HMA4-RELATED"/>
    <property type="match status" value="1"/>
</dbReference>
<dbReference type="SFLD" id="SFLDS00003">
    <property type="entry name" value="Haloacid_Dehalogenase"/>
    <property type="match status" value="1"/>
</dbReference>
<keyword evidence="10" id="KW-0547">Nucleotide-binding</keyword>
<accession>A0A1R4GZE9</accession>
<dbReference type="SUPFAM" id="SSF56784">
    <property type="entry name" value="HAD-like"/>
    <property type="match status" value="1"/>
</dbReference>
<keyword evidence="6 10" id="KW-1133">Transmembrane helix</keyword>
<proteinExistence type="inferred from homology"/>
<dbReference type="GO" id="GO:0005524">
    <property type="term" value="F:ATP binding"/>
    <property type="evidence" value="ECO:0007669"/>
    <property type="project" value="UniProtKB-UniRule"/>
</dbReference>
<dbReference type="Gene3D" id="3.40.1110.10">
    <property type="entry name" value="Calcium-transporting ATPase, cytoplasmic domain N"/>
    <property type="match status" value="1"/>
</dbReference>
<reference evidence="13" key="1">
    <citation type="submission" date="2017-02" db="EMBL/GenBank/DDBJ databases">
        <authorList>
            <person name="Daims H."/>
        </authorList>
    </citation>
    <scope>NUCLEOTIDE SEQUENCE [LARGE SCALE GENOMIC DNA]</scope>
</reference>
<evidence type="ECO:0000256" key="9">
    <source>
        <dbReference type="ARBA" id="ARBA00047308"/>
    </source>
</evidence>
<evidence type="ECO:0000256" key="1">
    <source>
        <dbReference type="ARBA" id="ARBA00004370"/>
    </source>
</evidence>
<feature type="transmembrane region" description="Helical" evidence="10">
    <location>
        <begin position="280"/>
        <end position="299"/>
    </location>
</feature>
<keyword evidence="5" id="KW-1278">Translocase</keyword>
<keyword evidence="4 10" id="KW-0479">Metal-binding</keyword>
<feature type="transmembrane region" description="Helical" evidence="10">
    <location>
        <begin position="606"/>
        <end position="630"/>
    </location>
</feature>
<protein>
    <recommendedName>
        <fullName evidence="8">P-type Zn(2+) transporter</fullName>
        <ecNumber evidence="8">7.2.2.12</ecNumber>
    </recommendedName>
</protein>
<gene>
    <name evidence="12" type="ORF">CRENPOLYSF2_1130012</name>
</gene>
<comment type="catalytic activity">
    <reaction evidence="9">
        <text>Zn(2+)(in) + ATP + H2O = Zn(2+)(out) + ADP + phosphate + H(+)</text>
        <dbReference type="Rhea" id="RHEA:20621"/>
        <dbReference type="ChEBI" id="CHEBI:15377"/>
        <dbReference type="ChEBI" id="CHEBI:15378"/>
        <dbReference type="ChEBI" id="CHEBI:29105"/>
        <dbReference type="ChEBI" id="CHEBI:30616"/>
        <dbReference type="ChEBI" id="CHEBI:43474"/>
        <dbReference type="ChEBI" id="CHEBI:456216"/>
        <dbReference type="EC" id="7.2.2.12"/>
    </reaction>
</comment>
<evidence type="ECO:0000256" key="10">
    <source>
        <dbReference type="RuleBase" id="RU362081"/>
    </source>
</evidence>
<dbReference type="InterPro" id="IPR059000">
    <property type="entry name" value="ATPase_P-type_domA"/>
</dbReference>
<feature type="transmembrane region" description="Helical" evidence="10">
    <location>
        <begin position="85"/>
        <end position="103"/>
    </location>
</feature>
<dbReference type="AlphaFoldDB" id="A0A1R4GZE9"/>
<dbReference type="InterPro" id="IPR051014">
    <property type="entry name" value="Cation_Transport_ATPase_IB"/>
</dbReference>
<evidence type="ECO:0000256" key="2">
    <source>
        <dbReference type="ARBA" id="ARBA00006024"/>
    </source>
</evidence>